<dbReference type="GO" id="GO:0004386">
    <property type="term" value="F:helicase activity"/>
    <property type="evidence" value="ECO:0007669"/>
    <property type="project" value="UniProtKB-KW"/>
</dbReference>
<dbReference type="PANTHER" id="PTHR10887">
    <property type="entry name" value="DNA2/NAM7 HELICASE FAMILY"/>
    <property type="match status" value="1"/>
</dbReference>
<dbReference type="InterPro" id="IPR047187">
    <property type="entry name" value="SF1_C_Upf1"/>
</dbReference>
<feature type="domain" description="Helicase SEN1 beta-barrel" evidence="10">
    <location>
        <begin position="797"/>
        <end position="884"/>
    </location>
</feature>
<evidence type="ECO:0000256" key="1">
    <source>
        <dbReference type="ARBA" id="ARBA00007913"/>
    </source>
</evidence>
<dbReference type="InterPro" id="IPR045055">
    <property type="entry name" value="DNA2/NAM7-like"/>
</dbReference>
<comment type="similarity">
    <text evidence="1">Belongs to the DNA2/NAM7 helicase family.</text>
</comment>
<evidence type="ECO:0000259" key="10">
    <source>
        <dbReference type="Pfam" id="PF23576"/>
    </source>
</evidence>
<sequence length="1364" mass="152023">MKAKEAQKASLLRHFFPFINSNPPPKATGTRDSFTSALIADLQNSDFASHFWERFVDDLAPDALFVFTASNAKQAKEALKAALNSCFKCYSCYNRARRAFVNKYTTLFGQEDMDIFVDRLRRWSASKHLAALITDSISEAIVRELVAYPDVLMWKDLDQALVNNKQWQQHVKSLSPGVVVLAFHSNIQLRDWAVSIVKEGGSIDSEGLNTTCRELCSVMQSFATQSGYNITHSHKELAESLGTVLSVTSLSKLVFDGTQKAKTFQTVLANLLKSFIESRERAKSCLPGLQHVLVDMLASPNESLVGEATAFLTYATDKTTLVESLSMINVGTLANLTAALTSIALQPKYLQKVMLVYSLLVGAITAAPQDNMWRYMWGLGDELLKTVYFSSKHMGGSWESNAEKTAILTLFANLESVNSKTDVPVMDLSESVQVALGFVKSRQLMIQQRATDLSLLLLNVCRARKCLNEEILEFVDKVLDKTSPNQKDRLNAWLKVNDTRPKAELVYKKPIVLDFDLHLESMEGGFGVARQQLSTKMNREVNSQVKSQPNTQSNNPTNESGQSQAPPNPNVNIGNTPIPHSTTSDTSFPQVPKTLPPYRPPSINGAELDAVFHNRRPLPNGFSINNSRPKSNGVKKPIIGKHSKLSQIRAEVGQTIKPGHGNMKPKGPHTTVTITSNRSPSPEEDSDGSGEKQAVKPRRTMQLIDDHQPGSRIRRVQGLDKPVKPQPLRTVEELDRIVLNFNTSKFDINQLLDELREIPITFESSAEYVNTFERMLILECWEQYQQTLAEQEDQPGEEFSCDVLAVSQVDDFTDIQFKRTGKMAPDEIVRLVSGETKTQVLGKVTERKRDKQSTLVVVRISNRTGDESLAKSLRPNSVWQCTRLFSLTTAYREYKALSRLPMYPLRGRILKPSPPEVSSASARSGLQNALHLNAPQTAAVDGALSTRQGFILVQGPPGTGKSTTLLGLVGALQRPKKILICTPSNAAADELTRRLMKGTYDTYGRFTQMNLLRVGVTDAIASDVTPVTLEAMVNNVMKDRGQSYLPEAEKVLLERQQMEQAEVIVSTLSFAGLETTFHHELKFTDVIIDEACQAVELSTLIPLRFCTRRVFLFGDPNQLPATVLSMSAKEFSYSRSLFERMMANSSPHLLSIQYRMHPEISRIPSILFYQGHLKDAPEMAEKCKAPWHHDPLLPPYRFYDCHSGREENSSNKSKFNMAEAQACVDLVKRLFISAPKEKFSGKIGIISYYSSQLSKIKTALTRAFGTDALGHVAVGTVDSYQGQERDVIILSCVRAQSRGIGFVSDAKRINVSLTRARKSLFIVGSGDTLRNDDMWKKLIDDSYERHCFASVSNITIPKTVQPNW</sequence>
<dbReference type="InterPro" id="IPR041677">
    <property type="entry name" value="DNA2/NAM7_AAA_11"/>
</dbReference>
<evidence type="ECO:0000256" key="4">
    <source>
        <dbReference type="ARBA" id="ARBA00022806"/>
    </source>
</evidence>
<accession>A0A507CAL0</accession>
<reference evidence="11 12" key="1">
    <citation type="journal article" date="2019" name="Sci. Rep.">
        <title>Comparative genomics of chytrid fungi reveal insights into the obligate biotrophic and pathogenic lifestyle of Synchytrium endobioticum.</title>
        <authorList>
            <person name="van de Vossenberg B.T.L.H."/>
            <person name="Warris S."/>
            <person name="Nguyen H.D.T."/>
            <person name="van Gent-Pelzer M.P.E."/>
            <person name="Joly D.L."/>
            <person name="van de Geest H.C."/>
            <person name="Bonants P.J.M."/>
            <person name="Smith D.S."/>
            <person name="Levesque C.A."/>
            <person name="van der Lee T.A.J."/>
        </authorList>
    </citation>
    <scope>NUCLEOTIDE SEQUENCE [LARGE SCALE GENOMIC DNA]</scope>
    <source>
        <strain evidence="11 12">JEL517</strain>
    </source>
</reference>
<keyword evidence="5" id="KW-0067">ATP-binding</keyword>
<evidence type="ECO:0000256" key="2">
    <source>
        <dbReference type="ARBA" id="ARBA00022741"/>
    </source>
</evidence>
<keyword evidence="3" id="KW-0378">Hydrolase</keyword>
<evidence type="ECO:0000256" key="3">
    <source>
        <dbReference type="ARBA" id="ARBA00022801"/>
    </source>
</evidence>
<dbReference type="InterPro" id="IPR027417">
    <property type="entry name" value="P-loop_NTPase"/>
</dbReference>
<dbReference type="CDD" id="cd18808">
    <property type="entry name" value="SF1_C_Upf1"/>
    <property type="match status" value="1"/>
</dbReference>
<feature type="compositionally biased region" description="Polar residues" evidence="6">
    <location>
        <begin position="537"/>
        <end position="589"/>
    </location>
</feature>
<feature type="compositionally biased region" description="Polar residues" evidence="6">
    <location>
        <begin position="670"/>
        <end position="680"/>
    </location>
</feature>
<dbReference type="InterPro" id="IPR056474">
    <property type="entry name" value="SEN1_barrel"/>
</dbReference>
<gene>
    <name evidence="11" type="ORF">SmJEL517_g02792</name>
</gene>
<dbReference type="GO" id="GO:0016787">
    <property type="term" value="F:hydrolase activity"/>
    <property type="evidence" value="ECO:0007669"/>
    <property type="project" value="UniProtKB-KW"/>
</dbReference>
<dbReference type="GO" id="GO:0005694">
    <property type="term" value="C:chromosome"/>
    <property type="evidence" value="ECO:0007669"/>
    <property type="project" value="UniProtKB-ARBA"/>
</dbReference>
<dbReference type="InterPro" id="IPR041679">
    <property type="entry name" value="DNA2/NAM7-like_C"/>
</dbReference>
<evidence type="ECO:0000259" key="8">
    <source>
        <dbReference type="Pfam" id="PF13086"/>
    </source>
</evidence>
<dbReference type="Proteomes" id="UP000319731">
    <property type="component" value="Unassembled WGS sequence"/>
</dbReference>
<dbReference type="Pfam" id="PF12726">
    <property type="entry name" value="SEN1_N"/>
    <property type="match status" value="1"/>
</dbReference>
<dbReference type="GO" id="GO:0005524">
    <property type="term" value="F:ATP binding"/>
    <property type="evidence" value="ECO:0007669"/>
    <property type="project" value="UniProtKB-KW"/>
</dbReference>
<dbReference type="SUPFAM" id="SSF52540">
    <property type="entry name" value="P-loop containing nucleoside triphosphate hydrolases"/>
    <property type="match status" value="1"/>
</dbReference>
<name>A0A507CAL0_9FUNG</name>
<dbReference type="GO" id="GO:0006369">
    <property type="term" value="P:termination of RNA polymerase II transcription"/>
    <property type="evidence" value="ECO:0007669"/>
    <property type="project" value="TreeGrafter"/>
</dbReference>
<dbReference type="GO" id="GO:0016604">
    <property type="term" value="C:nuclear body"/>
    <property type="evidence" value="ECO:0007669"/>
    <property type="project" value="TreeGrafter"/>
</dbReference>
<evidence type="ECO:0000313" key="12">
    <source>
        <dbReference type="Proteomes" id="UP000319731"/>
    </source>
</evidence>
<dbReference type="CDD" id="cd18042">
    <property type="entry name" value="DEXXQc_SETX"/>
    <property type="match status" value="1"/>
</dbReference>
<dbReference type="Pfam" id="PF23576">
    <property type="entry name" value="SEN1_barrel"/>
    <property type="match status" value="1"/>
</dbReference>
<dbReference type="EMBL" id="QEAO01000013">
    <property type="protein sequence ID" value="TPX34553.1"/>
    <property type="molecule type" value="Genomic_DNA"/>
</dbReference>
<dbReference type="GO" id="GO:0001147">
    <property type="term" value="F:transcription termination site sequence-specific DNA binding"/>
    <property type="evidence" value="ECO:0007669"/>
    <property type="project" value="TreeGrafter"/>
</dbReference>
<feature type="region of interest" description="Disordered" evidence="6">
    <location>
        <begin position="619"/>
        <end position="701"/>
    </location>
</feature>
<dbReference type="PANTHER" id="PTHR10887:SF495">
    <property type="entry name" value="HELICASE SENATAXIN ISOFORM X1-RELATED"/>
    <property type="match status" value="1"/>
</dbReference>
<keyword evidence="2" id="KW-0547">Nucleotide-binding</keyword>
<dbReference type="Pfam" id="PF13086">
    <property type="entry name" value="AAA_11"/>
    <property type="match status" value="2"/>
</dbReference>
<dbReference type="FunFam" id="3.40.50.300:FF:000326">
    <property type="entry name" value="P-loop containing nucleoside triphosphate hydrolase"/>
    <property type="match status" value="1"/>
</dbReference>
<dbReference type="Pfam" id="PF13087">
    <property type="entry name" value="AAA_12"/>
    <property type="match status" value="1"/>
</dbReference>
<dbReference type="RefSeq" id="XP_031025273.1">
    <property type="nucleotide sequence ID" value="XM_031168720.1"/>
</dbReference>
<feature type="domain" description="DNA2/NAM7 helicase-like C-terminal" evidence="9">
    <location>
        <begin position="1133"/>
        <end position="1325"/>
    </location>
</feature>
<evidence type="ECO:0000256" key="5">
    <source>
        <dbReference type="ARBA" id="ARBA00022840"/>
    </source>
</evidence>
<feature type="region of interest" description="Disordered" evidence="6">
    <location>
        <begin position="537"/>
        <end position="605"/>
    </location>
</feature>
<evidence type="ECO:0008006" key="13">
    <source>
        <dbReference type="Google" id="ProtNLM"/>
    </source>
</evidence>
<dbReference type="Gene3D" id="3.40.50.300">
    <property type="entry name" value="P-loop containing nucleotide triphosphate hydrolases"/>
    <property type="match status" value="3"/>
</dbReference>
<organism evidence="11 12">
    <name type="scientific">Synchytrium microbalum</name>
    <dbReference type="NCBI Taxonomy" id="1806994"/>
    <lineage>
        <taxon>Eukaryota</taxon>
        <taxon>Fungi</taxon>
        <taxon>Fungi incertae sedis</taxon>
        <taxon>Chytridiomycota</taxon>
        <taxon>Chytridiomycota incertae sedis</taxon>
        <taxon>Chytridiomycetes</taxon>
        <taxon>Synchytriales</taxon>
        <taxon>Synchytriaceae</taxon>
        <taxon>Synchytrium</taxon>
    </lineage>
</organism>
<protein>
    <recommendedName>
        <fullName evidence="13">AAA+ ATPase domain-containing protein</fullName>
    </recommendedName>
</protein>
<proteinExistence type="inferred from homology"/>
<keyword evidence="4" id="KW-0347">Helicase</keyword>
<feature type="domain" description="DNA2/NAM7 helicase helicase" evidence="8">
    <location>
        <begin position="1053"/>
        <end position="1125"/>
    </location>
</feature>
<keyword evidence="12" id="KW-1185">Reference proteome</keyword>
<feature type="domain" description="Helicase Sen1 N-terminal" evidence="7">
    <location>
        <begin position="76"/>
        <end position="300"/>
    </location>
</feature>
<dbReference type="InterPro" id="IPR024481">
    <property type="entry name" value="Helicase_Sen1_N"/>
</dbReference>
<evidence type="ECO:0000313" key="11">
    <source>
        <dbReference type="EMBL" id="TPX34553.1"/>
    </source>
</evidence>
<evidence type="ECO:0000259" key="9">
    <source>
        <dbReference type="Pfam" id="PF13087"/>
    </source>
</evidence>
<dbReference type="OrthoDB" id="6513042at2759"/>
<evidence type="ECO:0000256" key="6">
    <source>
        <dbReference type="SAM" id="MobiDB-lite"/>
    </source>
</evidence>
<feature type="domain" description="DNA2/NAM7 helicase helicase" evidence="8">
    <location>
        <begin position="931"/>
        <end position="1040"/>
    </location>
</feature>
<evidence type="ECO:0000259" key="7">
    <source>
        <dbReference type="Pfam" id="PF12726"/>
    </source>
</evidence>
<dbReference type="GeneID" id="42004017"/>
<comment type="caution">
    <text evidence="11">The sequence shown here is derived from an EMBL/GenBank/DDBJ whole genome shotgun (WGS) entry which is preliminary data.</text>
</comment>
<dbReference type="STRING" id="1806994.A0A507CAL0"/>